<feature type="region of interest" description="Disordered" evidence="1">
    <location>
        <begin position="433"/>
        <end position="490"/>
    </location>
</feature>
<gene>
    <name evidence="3" type="ORF">PG993_008790</name>
</gene>
<keyword evidence="2" id="KW-1133">Transmembrane helix</keyword>
<sequence length="517" mass="53959">MRPAAPSMRITRFRSFVATASITFLASFAVVLVDADVVSSSRDHHDRFPLVQPGSRADGDVPVATTVQATDGYADNNNYDAVYLQRHKDKHADETVLGSAPTDTDRRGITRSDQEGHLNLAEATSRSQDLRYGSALYPRDTTAMVTVTTTVPCSSASRSFEAEQQLRGSSSMTSMVTTTMNANNATQPEATTTRCTPVNWTNTFAFTTDAACPTPYENGTYCGFVNPEDPCAEQPGGHGPRMDPDTPEVFLSYAPFHNASLRAATPAGYRLTFVDLYAAANAPLPHDAKSGPNSRNTSASATPPPCYMGHHLLAAYDPAACAALCDADPSGACAAFNLYVERHPAWNPWRCSCDRPRAVTNYKCALFSGAEAVADAGRATNFGQAIQGSDFVRKIAGSNGYVRLGAGGREGGACQQGQGQRVVSTTWAAATTVMGGGGGGGPSSLAPPVPTSSTRTGATTAAPSASSSTTASASRIGPSGSGGQAPSASRGATYPCVGLLGRIVGVGGFMLVLLWYM</sequence>
<feature type="transmembrane region" description="Helical" evidence="2">
    <location>
        <begin position="499"/>
        <end position="516"/>
    </location>
</feature>
<reference evidence="3 4" key="1">
    <citation type="submission" date="2023-01" db="EMBL/GenBank/DDBJ databases">
        <title>Analysis of 21 Apiospora genomes using comparative genomics revels a genus with tremendous synthesis potential of carbohydrate active enzymes and secondary metabolites.</title>
        <authorList>
            <person name="Sorensen T."/>
        </authorList>
    </citation>
    <scope>NUCLEOTIDE SEQUENCE [LARGE SCALE GENOMIC DNA]</scope>
    <source>
        <strain evidence="3 4">CBS 33761</strain>
    </source>
</reference>
<keyword evidence="2" id="KW-0472">Membrane</keyword>
<accession>A0ABR1SPB7</accession>
<dbReference type="PANTHER" id="PTHR36578">
    <property type="entry name" value="CHROMOSOME 15, WHOLE GENOME SHOTGUN SEQUENCE"/>
    <property type="match status" value="1"/>
</dbReference>
<feature type="compositionally biased region" description="Basic and acidic residues" evidence="1">
    <location>
        <begin position="103"/>
        <end position="116"/>
    </location>
</feature>
<evidence type="ECO:0000256" key="1">
    <source>
        <dbReference type="SAM" id="MobiDB-lite"/>
    </source>
</evidence>
<organism evidence="3 4">
    <name type="scientific">Apiospora rasikravindrae</name>
    <dbReference type="NCBI Taxonomy" id="990691"/>
    <lineage>
        <taxon>Eukaryota</taxon>
        <taxon>Fungi</taxon>
        <taxon>Dikarya</taxon>
        <taxon>Ascomycota</taxon>
        <taxon>Pezizomycotina</taxon>
        <taxon>Sordariomycetes</taxon>
        <taxon>Xylariomycetidae</taxon>
        <taxon>Amphisphaeriales</taxon>
        <taxon>Apiosporaceae</taxon>
        <taxon>Apiospora</taxon>
    </lineage>
</organism>
<dbReference type="PANTHER" id="PTHR36578:SF1">
    <property type="entry name" value="APPLE DOMAIN-CONTAINING PROTEIN"/>
    <property type="match status" value="1"/>
</dbReference>
<dbReference type="Proteomes" id="UP001444661">
    <property type="component" value="Unassembled WGS sequence"/>
</dbReference>
<feature type="compositionally biased region" description="Low complexity" evidence="1">
    <location>
        <begin position="451"/>
        <end position="490"/>
    </location>
</feature>
<comment type="caution">
    <text evidence="3">The sequence shown here is derived from an EMBL/GenBank/DDBJ whole genome shotgun (WGS) entry which is preliminary data.</text>
</comment>
<name>A0ABR1SPB7_9PEZI</name>
<evidence type="ECO:0000313" key="3">
    <source>
        <dbReference type="EMBL" id="KAK8036176.1"/>
    </source>
</evidence>
<evidence type="ECO:0000313" key="4">
    <source>
        <dbReference type="Proteomes" id="UP001444661"/>
    </source>
</evidence>
<dbReference type="EMBL" id="JAQQWK010000008">
    <property type="protein sequence ID" value="KAK8036176.1"/>
    <property type="molecule type" value="Genomic_DNA"/>
</dbReference>
<keyword evidence="2" id="KW-0812">Transmembrane</keyword>
<evidence type="ECO:0000256" key="2">
    <source>
        <dbReference type="SAM" id="Phobius"/>
    </source>
</evidence>
<protein>
    <submittedName>
        <fullName evidence="3">Uncharacterized protein</fullName>
    </submittedName>
</protein>
<feature type="region of interest" description="Disordered" evidence="1">
    <location>
        <begin position="92"/>
        <end position="125"/>
    </location>
</feature>
<proteinExistence type="predicted"/>
<keyword evidence="4" id="KW-1185">Reference proteome</keyword>